<dbReference type="AlphaFoldDB" id="A0AAU8J7L9"/>
<dbReference type="EMBL" id="CP159837">
    <property type="protein sequence ID" value="XCM35119.1"/>
    <property type="molecule type" value="Genomic_DNA"/>
</dbReference>
<proteinExistence type="predicted"/>
<accession>A0AAU8J7L9</accession>
<evidence type="ECO:0000313" key="1">
    <source>
        <dbReference type="EMBL" id="XCM35119.1"/>
    </source>
</evidence>
<organism evidence="1">
    <name type="scientific">Planktothricoides raciborskii GIHE-MW2</name>
    <dbReference type="NCBI Taxonomy" id="2792601"/>
    <lineage>
        <taxon>Bacteria</taxon>
        <taxon>Bacillati</taxon>
        <taxon>Cyanobacteriota</taxon>
        <taxon>Cyanophyceae</taxon>
        <taxon>Oscillatoriophycideae</taxon>
        <taxon>Oscillatoriales</taxon>
        <taxon>Oscillatoriaceae</taxon>
        <taxon>Planktothricoides</taxon>
    </lineage>
</organism>
<name>A0AAU8J7L9_9CYAN</name>
<gene>
    <name evidence="1" type="ORF">ABWT76_003774</name>
</gene>
<protein>
    <submittedName>
        <fullName evidence="1">Uncharacterized protein</fullName>
    </submittedName>
</protein>
<sequence length="116" mass="13031">MTPEQRIAAFWEIWETNPDNIWQTSGAIQGLKSLSESLVACQDKSDAEIATAIKEWCRPYPKLTQKLMDKVGERKLSGADNDSPNTGNTDYKNIYPKITEILLTRAPKMGKKEGQS</sequence>
<reference evidence="1" key="1">
    <citation type="submission" date="2024-07" db="EMBL/GenBank/DDBJ databases">
        <authorList>
            <person name="Kim Y.J."/>
            <person name="Jeong J.Y."/>
        </authorList>
    </citation>
    <scope>NUCLEOTIDE SEQUENCE</scope>
    <source>
        <strain evidence="1">GIHE-MW2</strain>
    </source>
</reference>
<dbReference type="RefSeq" id="WP_354634796.1">
    <property type="nucleotide sequence ID" value="NZ_CP159837.1"/>
</dbReference>